<dbReference type="GO" id="GO:0006397">
    <property type="term" value="P:mRNA processing"/>
    <property type="evidence" value="ECO:0007669"/>
    <property type="project" value="UniProtKB-KW"/>
</dbReference>
<dbReference type="Pfam" id="PF12627">
    <property type="entry name" value="PolyA_pol_RNAbd"/>
    <property type="match status" value="1"/>
</dbReference>
<dbReference type="RefSeq" id="WP_115218297.1">
    <property type="nucleotide sequence ID" value="NZ_UHIA01000004.1"/>
</dbReference>
<evidence type="ECO:0000259" key="10">
    <source>
        <dbReference type="Pfam" id="PF01743"/>
    </source>
</evidence>
<evidence type="ECO:0000256" key="7">
    <source>
        <dbReference type="HAMAP-Rule" id="MF_00957"/>
    </source>
</evidence>
<evidence type="ECO:0000256" key="1">
    <source>
        <dbReference type="ARBA" id="ARBA00022664"/>
    </source>
</evidence>
<proteinExistence type="inferred from homology"/>
<keyword evidence="4 7" id="KW-0067">ATP-binding</keyword>
<dbReference type="AlphaFoldDB" id="A0A380MV90"/>
<evidence type="ECO:0000256" key="2">
    <source>
        <dbReference type="ARBA" id="ARBA00022679"/>
    </source>
</evidence>
<evidence type="ECO:0000313" key="13">
    <source>
        <dbReference type="EMBL" id="SUO96499.1"/>
    </source>
</evidence>
<dbReference type="PANTHER" id="PTHR43051:SF1">
    <property type="entry name" value="POLYNUCLEOTIDE ADENYLYLTRANSFERASE FAMILY PROTEIN"/>
    <property type="match status" value="1"/>
</dbReference>
<protein>
    <recommendedName>
        <fullName evidence="7">Poly(A) polymerase I</fullName>
        <shortName evidence="7">PAP I</shortName>
        <ecNumber evidence="7">2.7.7.19</ecNumber>
    </recommendedName>
</protein>
<dbReference type="NCBIfam" id="TIGR01942">
    <property type="entry name" value="pcnB"/>
    <property type="match status" value="1"/>
</dbReference>
<dbReference type="Pfam" id="PF12626">
    <property type="entry name" value="PolyA_pol_arg_C"/>
    <property type="match status" value="1"/>
</dbReference>
<keyword evidence="2 7" id="KW-0808">Transferase</keyword>
<evidence type="ECO:0000313" key="14">
    <source>
        <dbReference type="Proteomes" id="UP000254575"/>
    </source>
</evidence>
<gene>
    <name evidence="7 13" type="primary">pcnB</name>
    <name evidence="13" type="ORF">NCTC10717_01035</name>
</gene>
<feature type="domain" description="Poly A polymerase head" evidence="10">
    <location>
        <begin position="43"/>
        <end position="168"/>
    </location>
</feature>
<feature type="active site" evidence="7">
    <location>
        <position position="137"/>
    </location>
</feature>
<evidence type="ECO:0000259" key="12">
    <source>
        <dbReference type="Pfam" id="PF12627"/>
    </source>
</evidence>
<dbReference type="HAMAP" id="MF_00957">
    <property type="entry name" value="PolyA_pol"/>
    <property type="match status" value="1"/>
</dbReference>
<feature type="domain" description="tRNA nucleotidyltransferase/poly(A) polymerase RNA and SrmB- binding" evidence="12">
    <location>
        <begin position="195"/>
        <end position="256"/>
    </location>
</feature>
<dbReference type="InterPro" id="IPR043519">
    <property type="entry name" value="NT_sf"/>
</dbReference>
<feature type="region of interest" description="Disordered" evidence="9">
    <location>
        <begin position="427"/>
        <end position="448"/>
    </location>
</feature>
<evidence type="ECO:0000256" key="5">
    <source>
        <dbReference type="ARBA" id="ARBA00022884"/>
    </source>
</evidence>
<dbReference type="Gene3D" id="1.10.3090.10">
    <property type="entry name" value="cca-adding enzyme, domain 2"/>
    <property type="match status" value="1"/>
</dbReference>
<sequence>MDYAANTQTARIYTREEHQIDAERLDRRAMRIAHQLIDAGFEAYLVGGCLRDSLLSREPKDFDIATNARPEEVARLFRNCRLIGRRFRLAHIHFGRNIIEVATFRAGADEDVKTDSDGHVIEDNHYGTMEDDVVRRDFTVNALYYDPRSEELIDYLGAMQDLQQQVLRLIGEPAARYTQDPVRMLRAARFAAKLDMQLETQTEAAIGVCAEGLKSVPPARLFDETQKLFMSGYGVKSYEQMKRLQLFSMLFPDVARVLNHPNQAFADYADRVIRIALSNTDQRIAQDKPVTIAFLFAAFLWPVFQLQYQGLLKSRDWHSAMHEAVDLVLIAAAERISIPVRLRGMIREMWTLQARFDLTGNSQRKTRSLLSHPRFRAAYDFLLVREAAGEPLAESVRWWSYAQKESGIVPMALNEYDGDFETASKGNHLERKGKISVNKRRARRGRRR</sequence>
<dbReference type="InterPro" id="IPR010206">
    <property type="entry name" value="PolA_pol_I"/>
</dbReference>
<keyword evidence="14" id="KW-1185">Reference proteome</keyword>
<dbReference type="GO" id="GO:0005524">
    <property type="term" value="F:ATP binding"/>
    <property type="evidence" value="ECO:0007669"/>
    <property type="project" value="UniProtKB-UniRule"/>
</dbReference>
<comment type="similarity">
    <text evidence="7 8">Belongs to the tRNA nucleotidyltransferase/poly(A) polymerase family.</text>
</comment>
<dbReference type="GO" id="GO:0003723">
    <property type="term" value="F:RNA binding"/>
    <property type="evidence" value="ECO:0007669"/>
    <property type="project" value="UniProtKB-UniRule"/>
</dbReference>
<accession>A0A380MV90</accession>
<dbReference type="SUPFAM" id="SSF81301">
    <property type="entry name" value="Nucleotidyltransferase"/>
    <property type="match status" value="1"/>
</dbReference>
<evidence type="ECO:0000256" key="8">
    <source>
        <dbReference type="RuleBase" id="RU003953"/>
    </source>
</evidence>
<dbReference type="EC" id="2.7.7.19" evidence="7"/>
<dbReference type="Proteomes" id="UP000254575">
    <property type="component" value="Unassembled WGS sequence"/>
</dbReference>
<evidence type="ECO:0000256" key="3">
    <source>
        <dbReference type="ARBA" id="ARBA00022741"/>
    </source>
</evidence>
<evidence type="ECO:0000259" key="11">
    <source>
        <dbReference type="Pfam" id="PF12626"/>
    </source>
</evidence>
<feature type="active site" evidence="7">
    <location>
        <position position="61"/>
    </location>
</feature>
<dbReference type="CDD" id="cd05398">
    <property type="entry name" value="NT_ClassII-CCAase"/>
    <property type="match status" value="1"/>
</dbReference>
<dbReference type="InterPro" id="IPR052191">
    <property type="entry name" value="tRNA_ntf/polyA_polymerase_I"/>
</dbReference>
<dbReference type="Gene3D" id="3.30.460.10">
    <property type="entry name" value="Beta Polymerase, domain 2"/>
    <property type="match status" value="1"/>
</dbReference>
<evidence type="ECO:0000256" key="9">
    <source>
        <dbReference type="SAM" id="MobiDB-lite"/>
    </source>
</evidence>
<dbReference type="InterPro" id="IPR025866">
    <property type="entry name" value="PolyA_pol_arg_C_dom"/>
</dbReference>
<keyword evidence="1 7" id="KW-0507">mRNA processing</keyword>
<organism evidence="13 14">
    <name type="scientific">Suttonella indologenes</name>
    <dbReference type="NCBI Taxonomy" id="13276"/>
    <lineage>
        <taxon>Bacteria</taxon>
        <taxon>Pseudomonadati</taxon>
        <taxon>Pseudomonadota</taxon>
        <taxon>Gammaproteobacteria</taxon>
        <taxon>Cardiobacteriales</taxon>
        <taxon>Cardiobacteriaceae</taxon>
        <taxon>Suttonella</taxon>
    </lineage>
</organism>
<feature type="active site" evidence="7">
    <location>
        <position position="63"/>
    </location>
</feature>
<reference evidence="13 14" key="1">
    <citation type="submission" date="2018-06" db="EMBL/GenBank/DDBJ databases">
        <authorList>
            <consortium name="Pathogen Informatics"/>
            <person name="Doyle S."/>
        </authorList>
    </citation>
    <scope>NUCLEOTIDE SEQUENCE [LARGE SCALE GENOMIC DNA]</scope>
    <source>
        <strain evidence="13 14">NCTC10717</strain>
    </source>
</reference>
<keyword evidence="3 7" id="KW-0547">Nucleotide-binding</keyword>
<name>A0A380MV90_9GAMM</name>
<keyword evidence="13" id="KW-0548">Nucleotidyltransferase</keyword>
<evidence type="ECO:0000256" key="4">
    <source>
        <dbReference type="ARBA" id="ARBA00022840"/>
    </source>
</evidence>
<dbReference type="InterPro" id="IPR002646">
    <property type="entry name" value="PolA_pol_head_dom"/>
</dbReference>
<feature type="compositionally biased region" description="Basic residues" evidence="9">
    <location>
        <begin position="437"/>
        <end position="448"/>
    </location>
</feature>
<dbReference type="InterPro" id="IPR032828">
    <property type="entry name" value="PolyA_RNA-bd"/>
</dbReference>
<dbReference type="PANTHER" id="PTHR43051">
    <property type="entry name" value="POLYNUCLEOTIDE ADENYLYLTRANSFERASE FAMILY PROTEIN"/>
    <property type="match status" value="1"/>
</dbReference>
<feature type="domain" description="Polymerase A arginine-rich C-terminal" evidence="11">
    <location>
        <begin position="316"/>
        <end position="446"/>
    </location>
</feature>
<keyword evidence="6 7" id="KW-0804">Transcription</keyword>
<dbReference type="OrthoDB" id="9805698at2"/>
<comment type="function">
    <text evidence="7">Adds poly(A) tail to the 3' end of many RNAs, which usually targets these RNAs for decay. Plays a significant role in the global control of gene expression, through influencing the rate of transcript degradation, and in the general RNA quality control.</text>
</comment>
<evidence type="ECO:0000256" key="6">
    <source>
        <dbReference type="ARBA" id="ARBA00023163"/>
    </source>
</evidence>
<comment type="catalytic activity">
    <reaction evidence="7">
        <text>RNA(n) + ATP = RNA(n)-3'-adenine ribonucleotide + diphosphate</text>
        <dbReference type="Rhea" id="RHEA:11332"/>
        <dbReference type="Rhea" id="RHEA-COMP:14527"/>
        <dbReference type="Rhea" id="RHEA-COMP:17347"/>
        <dbReference type="ChEBI" id="CHEBI:30616"/>
        <dbReference type="ChEBI" id="CHEBI:33019"/>
        <dbReference type="ChEBI" id="CHEBI:140395"/>
        <dbReference type="ChEBI" id="CHEBI:173115"/>
        <dbReference type="EC" id="2.7.7.19"/>
    </reaction>
</comment>
<dbReference type="EMBL" id="UHIA01000004">
    <property type="protein sequence ID" value="SUO96499.1"/>
    <property type="molecule type" value="Genomic_DNA"/>
</dbReference>
<dbReference type="Pfam" id="PF01743">
    <property type="entry name" value="PolyA_pol"/>
    <property type="match status" value="1"/>
</dbReference>
<keyword evidence="5 7" id="KW-0694">RNA-binding</keyword>
<dbReference type="GO" id="GO:0043633">
    <property type="term" value="P:polyadenylation-dependent RNA catabolic process"/>
    <property type="evidence" value="ECO:0007669"/>
    <property type="project" value="InterPro"/>
</dbReference>
<dbReference type="GO" id="GO:1990817">
    <property type="term" value="F:poly(A) RNA polymerase activity"/>
    <property type="evidence" value="ECO:0007669"/>
    <property type="project" value="UniProtKB-UniRule"/>
</dbReference>
<dbReference type="SUPFAM" id="SSF81891">
    <property type="entry name" value="Poly A polymerase C-terminal region-like"/>
    <property type="match status" value="1"/>
</dbReference>